<comment type="caution">
    <text evidence="2">The sequence shown here is derived from an EMBL/GenBank/DDBJ whole genome shotgun (WGS) entry which is preliminary data.</text>
</comment>
<feature type="transmembrane region" description="Helical" evidence="1">
    <location>
        <begin position="12"/>
        <end position="33"/>
    </location>
</feature>
<dbReference type="NCBIfam" id="TIGR02532">
    <property type="entry name" value="IV_pilin_GFxxxE"/>
    <property type="match status" value="1"/>
</dbReference>
<keyword evidence="1" id="KW-0812">Transmembrane</keyword>
<dbReference type="RefSeq" id="WP_162339111.1">
    <property type="nucleotide sequence ID" value="NZ_JBHSRQ010000031.1"/>
</dbReference>
<dbReference type="Proteomes" id="UP000781710">
    <property type="component" value="Unassembled WGS sequence"/>
</dbReference>
<dbReference type="InterPro" id="IPR012902">
    <property type="entry name" value="N_methyl_site"/>
</dbReference>
<reference evidence="2 3" key="1">
    <citation type="submission" date="2017-10" db="EMBL/GenBank/DDBJ databases">
        <title>Whole genome sequencing of members of genus Pseudoxanthomonas.</title>
        <authorList>
            <person name="Kumar S."/>
            <person name="Bansal K."/>
            <person name="Kaur A."/>
            <person name="Patil P."/>
            <person name="Sharma S."/>
            <person name="Patil P.B."/>
        </authorList>
    </citation>
    <scope>NUCLEOTIDE SEQUENCE [LARGE SCALE GENOMIC DNA]</scope>
    <source>
        <strain evidence="2 3">DSM 17109</strain>
    </source>
</reference>
<dbReference type="EMBL" id="PDWW01000034">
    <property type="protein sequence ID" value="KAF1722176.1"/>
    <property type="molecule type" value="Genomic_DNA"/>
</dbReference>
<dbReference type="PROSITE" id="PS00409">
    <property type="entry name" value="PROKAR_NTER_METHYL"/>
    <property type="match status" value="1"/>
</dbReference>
<protein>
    <recommendedName>
        <fullName evidence="4">Type IV pilus assembly protein PilW</fullName>
    </recommendedName>
</protein>
<keyword evidence="1" id="KW-1133">Transmembrane helix</keyword>
<proteinExistence type="predicted"/>
<evidence type="ECO:0000313" key="3">
    <source>
        <dbReference type="Proteomes" id="UP000781710"/>
    </source>
</evidence>
<evidence type="ECO:0008006" key="4">
    <source>
        <dbReference type="Google" id="ProtNLM"/>
    </source>
</evidence>
<sequence>MTSRRLAAGFSLIELMVALVLGLLVTGAAFAILQSNQATYRSNEGLNRIQENARIAFELMSRDIRAAGGSACSRYSEIMGANAEAAQFSGSPIQGDATSLRVFSGDDTAYRVESTTSSSVTLDDEELDTASDAFSVGNLIMLCNSSRTHVVAATGVTGMTVSFDGLPDYPVTDAALLPSVVLARFRDVQWFVQENGRGGSSLYMSRFGGAAEEVIDGVQDIDFGYRQRGQANYADTPGDDVVAVRINMTLQGADVDGRDLTRQVSNIVSLRGRTL</sequence>
<evidence type="ECO:0000256" key="1">
    <source>
        <dbReference type="SAM" id="Phobius"/>
    </source>
</evidence>
<evidence type="ECO:0000313" key="2">
    <source>
        <dbReference type="EMBL" id="KAF1722176.1"/>
    </source>
</evidence>
<gene>
    <name evidence="2" type="ORF">CSC78_17275</name>
</gene>
<name>A0ABQ6ZD03_9GAMM</name>
<organism evidence="2 3">
    <name type="scientific">Pseudoxanthomonas japonensis</name>
    <dbReference type="NCBI Taxonomy" id="69284"/>
    <lineage>
        <taxon>Bacteria</taxon>
        <taxon>Pseudomonadati</taxon>
        <taxon>Pseudomonadota</taxon>
        <taxon>Gammaproteobacteria</taxon>
        <taxon>Lysobacterales</taxon>
        <taxon>Lysobacteraceae</taxon>
        <taxon>Pseudoxanthomonas</taxon>
    </lineage>
</organism>
<keyword evidence="1" id="KW-0472">Membrane</keyword>
<dbReference type="Pfam" id="PF07963">
    <property type="entry name" value="N_methyl"/>
    <property type="match status" value="1"/>
</dbReference>
<accession>A0ABQ6ZD03</accession>
<keyword evidence="3" id="KW-1185">Reference proteome</keyword>